<dbReference type="EMBL" id="JMCB01000012">
    <property type="protein sequence ID" value="KFE65373.1"/>
    <property type="molecule type" value="Genomic_DNA"/>
</dbReference>
<dbReference type="Proteomes" id="UP000028725">
    <property type="component" value="Unassembled WGS sequence"/>
</dbReference>
<name>A0A085WCG0_9BACT</name>
<comment type="caution">
    <text evidence="1">The sequence shown here is derived from an EMBL/GenBank/DDBJ whole genome shotgun (WGS) entry which is preliminary data.</text>
</comment>
<dbReference type="Gene3D" id="2.40.10.10">
    <property type="entry name" value="Trypsin-like serine proteases"/>
    <property type="match status" value="1"/>
</dbReference>
<dbReference type="InterPro" id="IPR009003">
    <property type="entry name" value="Peptidase_S1_PA"/>
</dbReference>
<evidence type="ECO:0000313" key="1">
    <source>
        <dbReference type="EMBL" id="KFE65373.1"/>
    </source>
</evidence>
<accession>A0A085WCG0</accession>
<proteinExistence type="predicted"/>
<evidence type="ECO:0008006" key="3">
    <source>
        <dbReference type="Google" id="ProtNLM"/>
    </source>
</evidence>
<dbReference type="STRING" id="394096.DB31_1489"/>
<evidence type="ECO:0000313" key="2">
    <source>
        <dbReference type="Proteomes" id="UP000028725"/>
    </source>
</evidence>
<keyword evidence="2" id="KW-1185">Reference proteome</keyword>
<dbReference type="SUPFAM" id="SSF50494">
    <property type="entry name" value="Trypsin-like serine proteases"/>
    <property type="match status" value="1"/>
</dbReference>
<organism evidence="1 2">
    <name type="scientific">Hyalangium minutum</name>
    <dbReference type="NCBI Taxonomy" id="394096"/>
    <lineage>
        <taxon>Bacteria</taxon>
        <taxon>Pseudomonadati</taxon>
        <taxon>Myxococcota</taxon>
        <taxon>Myxococcia</taxon>
        <taxon>Myxococcales</taxon>
        <taxon>Cystobacterineae</taxon>
        <taxon>Archangiaceae</taxon>
        <taxon>Hyalangium</taxon>
    </lineage>
</organism>
<reference evidence="1 2" key="1">
    <citation type="submission" date="2014-04" db="EMBL/GenBank/DDBJ databases">
        <title>Genome assembly of Hyalangium minutum DSM 14724.</title>
        <authorList>
            <person name="Sharma G."/>
            <person name="Subramanian S."/>
        </authorList>
    </citation>
    <scope>NUCLEOTIDE SEQUENCE [LARGE SCALE GENOMIC DNA]</scope>
    <source>
        <strain evidence="1 2">DSM 14724</strain>
    </source>
</reference>
<dbReference type="InterPro" id="IPR043504">
    <property type="entry name" value="Peptidase_S1_PA_chymotrypsin"/>
</dbReference>
<protein>
    <recommendedName>
        <fullName evidence="3">Peptidase S1 domain-containing protein</fullName>
    </recommendedName>
</protein>
<dbReference type="AlphaFoldDB" id="A0A085WCG0"/>
<sequence length="69" mass="7329">MGQKGSHTLGGDSGGPCFRDGMLVGIATTSSTPPVEFSEFTSTHFYRDWLKAEIANARKLRPATTSGVP</sequence>
<gene>
    <name evidence="1" type="ORF">DB31_1489</name>
</gene>